<organism evidence="1 2">
    <name type="scientific">Actinomadura coerulea</name>
    <dbReference type="NCBI Taxonomy" id="46159"/>
    <lineage>
        <taxon>Bacteria</taxon>
        <taxon>Bacillati</taxon>
        <taxon>Actinomycetota</taxon>
        <taxon>Actinomycetes</taxon>
        <taxon>Streptosporangiales</taxon>
        <taxon>Thermomonosporaceae</taxon>
        <taxon>Actinomadura</taxon>
    </lineage>
</organism>
<evidence type="ECO:0000313" key="2">
    <source>
        <dbReference type="Proteomes" id="UP000546324"/>
    </source>
</evidence>
<sequence>MVRTNVAIRGASWQHALSFLYSYPACWPPP</sequence>
<name>A0A7X0L0J7_9ACTN</name>
<comment type="caution">
    <text evidence="1">The sequence shown here is derived from an EMBL/GenBank/DDBJ whole genome shotgun (WGS) entry which is preliminary data.</text>
</comment>
<evidence type="ECO:0000313" key="1">
    <source>
        <dbReference type="EMBL" id="MBB6397562.1"/>
    </source>
</evidence>
<dbReference type="AlphaFoldDB" id="A0A7X0L0J7"/>
<protein>
    <submittedName>
        <fullName evidence="1">Uncharacterized protein</fullName>
    </submittedName>
</protein>
<dbReference type="Proteomes" id="UP000546324">
    <property type="component" value="Unassembled WGS sequence"/>
</dbReference>
<gene>
    <name evidence="1" type="ORF">BKA00_004476</name>
</gene>
<proteinExistence type="predicted"/>
<reference evidence="1 2" key="1">
    <citation type="submission" date="2020-08" db="EMBL/GenBank/DDBJ databases">
        <title>Sequencing the genomes of 1000 actinobacteria strains.</title>
        <authorList>
            <person name="Klenk H.-P."/>
        </authorList>
    </citation>
    <scope>NUCLEOTIDE SEQUENCE [LARGE SCALE GENOMIC DNA]</scope>
    <source>
        <strain evidence="1 2">DSM 43675</strain>
    </source>
</reference>
<dbReference type="EMBL" id="JACHMQ010000001">
    <property type="protein sequence ID" value="MBB6397562.1"/>
    <property type="molecule type" value="Genomic_DNA"/>
</dbReference>
<keyword evidence="2" id="KW-1185">Reference proteome</keyword>
<accession>A0A7X0L0J7</accession>